<evidence type="ECO:0000256" key="5">
    <source>
        <dbReference type="ARBA" id="ARBA00023157"/>
    </source>
</evidence>
<keyword evidence="3" id="KW-0106">Calcium</keyword>
<dbReference type="Pfam" id="PF01391">
    <property type="entry name" value="Collagen"/>
    <property type="match status" value="1"/>
</dbReference>
<evidence type="ECO:0000313" key="10">
    <source>
        <dbReference type="EMBL" id="KAK1162732.1"/>
    </source>
</evidence>
<organism evidence="10 11">
    <name type="scientific">Acipenser oxyrinchus oxyrinchus</name>
    <dbReference type="NCBI Taxonomy" id="40147"/>
    <lineage>
        <taxon>Eukaryota</taxon>
        <taxon>Metazoa</taxon>
        <taxon>Chordata</taxon>
        <taxon>Craniata</taxon>
        <taxon>Vertebrata</taxon>
        <taxon>Euteleostomi</taxon>
        <taxon>Actinopterygii</taxon>
        <taxon>Chondrostei</taxon>
        <taxon>Acipenseriformes</taxon>
        <taxon>Acipenseridae</taxon>
        <taxon>Acipenser</taxon>
    </lineage>
</organism>
<dbReference type="SUPFAM" id="SSF56436">
    <property type="entry name" value="C-type lectin-like"/>
    <property type="match status" value="1"/>
</dbReference>
<protein>
    <submittedName>
        <fullName evidence="10">Mannose-binding protein A-like</fullName>
    </submittedName>
</protein>
<dbReference type="InterPro" id="IPR018378">
    <property type="entry name" value="C-type_lectin_CS"/>
</dbReference>
<dbReference type="GO" id="GO:0005581">
    <property type="term" value="C:collagen trimer"/>
    <property type="evidence" value="ECO:0007669"/>
    <property type="project" value="UniProtKB-KW"/>
</dbReference>
<reference evidence="10" key="1">
    <citation type="submission" date="2022-02" db="EMBL/GenBank/DDBJ databases">
        <title>Atlantic sturgeon de novo genome assembly.</title>
        <authorList>
            <person name="Stock M."/>
            <person name="Klopp C."/>
            <person name="Guiguen Y."/>
            <person name="Cabau C."/>
            <person name="Parinello H."/>
            <person name="Santidrian Yebra-Pimentel E."/>
            <person name="Kuhl H."/>
            <person name="Dirks R.P."/>
            <person name="Guessner J."/>
            <person name="Wuertz S."/>
            <person name="Du K."/>
            <person name="Schartl M."/>
        </authorList>
    </citation>
    <scope>NUCLEOTIDE SEQUENCE</scope>
    <source>
        <strain evidence="10">STURGEONOMICS-FGT-2020</strain>
        <tissue evidence="10">Whole blood</tissue>
    </source>
</reference>
<name>A0AAD8D339_ACIOX</name>
<keyword evidence="6" id="KW-0175">Coiled coil</keyword>
<dbReference type="PROSITE" id="PS00615">
    <property type="entry name" value="C_TYPE_LECTIN_1"/>
    <property type="match status" value="1"/>
</dbReference>
<dbReference type="SMART" id="SM00034">
    <property type="entry name" value="CLECT"/>
    <property type="match status" value="1"/>
</dbReference>
<evidence type="ECO:0000256" key="7">
    <source>
        <dbReference type="SAM" id="MobiDB-lite"/>
    </source>
</evidence>
<evidence type="ECO:0000313" key="11">
    <source>
        <dbReference type="Proteomes" id="UP001230051"/>
    </source>
</evidence>
<comment type="caution">
    <text evidence="10">The sequence shown here is derived from an EMBL/GenBank/DDBJ whole genome shotgun (WGS) entry which is preliminary data.</text>
</comment>
<sequence>MCPYFTVHMLVVNALLIPLCHGKPDLTSTNVCSSIQGPPGVPGNNGLHGRDGRDGREGPKGEKGDIGSPGQRGVQGPPGKMGPVGPQGKPGLLGTKGQKGEDGRAAAPCDMGRVAALEAGLSTLQNNFNKLEKVLQLLQVKKVGQKHYATDGRVMNFESAHKKCQTIGGLLAMPKTEEENKVIHDFVSFYKNSAFLGISDVKKEGSFEYITQGNITYTKWSQGEPNDYKGKEDCVEMVSSGSWNDKNCGEERLVVCQFEI</sequence>
<accession>A0AAD8D339</accession>
<evidence type="ECO:0000256" key="6">
    <source>
        <dbReference type="SAM" id="Coils"/>
    </source>
</evidence>
<dbReference type="InterPro" id="IPR051077">
    <property type="entry name" value="Ca-dependent_lectin"/>
</dbReference>
<keyword evidence="1 8" id="KW-0732">Signal</keyword>
<evidence type="ECO:0000256" key="1">
    <source>
        <dbReference type="ARBA" id="ARBA00022729"/>
    </source>
</evidence>
<dbReference type="PANTHER" id="PTHR24024:SF15">
    <property type="entry name" value="PULMONARY SURFACTANT-ASSOCIATED PROTEIN D"/>
    <property type="match status" value="1"/>
</dbReference>
<dbReference type="GO" id="GO:0005771">
    <property type="term" value="C:multivesicular body"/>
    <property type="evidence" value="ECO:0007669"/>
    <property type="project" value="TreeGrafter"/>
</dbReference>
<keyword evidence="4" id="KW-0176">Collagen</keyword>
<dbReference type="GO" id="GO:0005615">
    <property type="term" value="C:extracellular space"/>
    <property type="evidence" value="ECO:0007669"/>
    <property type="project" value="TreeGrafter"/>
</dbReference>
<dbReference type="EMBL" id="JAGXEW010000016">
    <property type="protein sequence ID" value="KAK1162732.1"/>
    <property type="molecule type" value="Genomic_DNA"/>
</dbReference>
<keyword evidence="5" id="KW-1015">Disulfide bond</keyword>
<keyword evidence="2" id="KW-0430">Lectin</keyword>
<feature type="chain" id="PRO_5042158538" evidence="8">
    <location>
        <begin position="23"/>
        <end position="260"/>
    </location>
</feature>
<gene>
    <name evidence="10" type="primary">SFTPD</name>
    <name evidence="10" type="ORF">AOXY_G17655</name>
</gene>
<dbReference type="InterPro" id="IPR016186">
    <property type="entry name" value="C-type_lectin-like/link_sf"/>
</dbReference>
<dbReference type="InterPro" id="IPR001304">
    <property type="entry name" value="C-type_lectin-like"/>
</dbReference>
<dbReference type="PROSITE" id="PS50041">
    <property type="entry name" value="C_TYPE_LECTIN_2"/>
    <property type="match status" value="1"/>
</dbReference>
<evidence type="ECO:0000256" key="4">
    <source>
        <dbReference type="ARBA" id="ARBA00023119"/>
    </source>
</evidence>
<dbReference type="GO" id="GO:0030246">
    <property type="term" value="F:carbohydrate binding"/>
    <property type="evidence" value="ECO:0007669"/>
    <property type="project" value="UniProtKB-KW"/>
</dbReference>
<evidence type="ECO:0000256" key="3">
    <source>
        <dbReference type="ARBA" id="ARBA00022837"/>
    </source>
</evidence>
<feature type="compositionally biased region" description="Basic and acidic residues" evidence="7">
    <location>
        <begin position="48"/>
        <end position="65"/>
    </location>
</feature>
<feature type="domain" description="C-type lectin" evidence="9">
    <location>
        <begin position="143"/>
        <end position="257"/>
    </location>
</feature>
<evidence type="ECO:0000256" key="8">
    <source>
        <dbReference type="SAM" id="SignalP"/>
    </source>
</evidence>
<feature type="region of interest" description="Disordered" evidence="7">
    <location>
        <begin position="31"/>
        <end position="106"/>
    </location>
</feature>
<feature type="signal peptide" evidence="8">
    <location>
        <begin position="1"/>
        <end position="22"/>
    </location>
</feature>
<dbReference type="InterPro" id="IPR016187">
    <property type="entry name" value="CTDL_fold"/>
</dbReference>
<dbReference type="Pfam" id="PF00059">
    <property type="entry name" value="Lectin_C"/>
    <property type="match status" value="1"/>
</dbReference>
<feature type="coiled-coil region" evidence="6">
    <location>
        <begin position="114"/>
        <end position="141"/>
    </location>
</feature>
<dbReference type="Proteomes" id="UP001230051">
    <property type="component" value="Unassembled WGS sequence"/>
</dbReference>
<dbReference type="Gene3D" id="3.10.100.10">
    <property type="entry name" value="Mannose-Binding Protein A, subunit A"/>
    <property type="match status" value="1"/>
</dbReference>
<keyword evidence="11" id="KW-1185">Reference proteome</keyword>
<dbReference type="PANTHER" id="PTHR24024">
    <property type="entry name" value="PULMONARY SURFACTANT-ASSOCIATED PROTEIN A"/>
    <property type="match status" value="1"/>
</dbReference>
<proteinExistence type="predicted"/>
<dbReference type="AlphaFoldDB" id="A0AAD8D339"/>
<dbReference type="InterPro" id="IPR008160">
    <property type="entry name" value="Collagen"/>
</dbReference>
<evidence type="ECO:0000256" key="2">
    <source>
        <dbReference type="ARBA" id="ARBA00022734"/>
    </source>
</evidence>
<evidence type="ECO:0000259" key="9">
    <source>
        <dbReference type="PROSITE" id="PS50041"/>
    </source>
</evidence>